<evidence type="ECO:0000313" key="1">
    <source>
        <dbReference type="EMBL" id="OBZ69964.1"/>
    </source>
</evidence>
<dbReference type="EMBL" id="LUGG01000015">
    <property type="protein sequence ID" value="OBZ69964.1"/>
    <property type="molecule type" value="Genomic_DNA"/>
</dbReference>
<name>A0A1C7M4E1_GRIFR</name>
<dbReference type="Proteomes" id="UP000092993">
    <property type="component" value="Unassembled WGS sequence"/>
</dbReference>
<gene>
    <name evidence="1" type="ORF">A0H81_10184</name>
</gene>
<organism evidence="1 2">
    <name type="scientific">Grifola frondosa</name>
    <name type="common">Maitake</name>
    <name type="synonym">Polyporus frondosus</name>
    <dbReference type="NCBI Taxonomy" id="5627"/>
    <lineage>
        <taxon>Eukaryota</taxon>
        <taxon>Fungi</taxon>
        <taxon>Dikarya</taxon>
        <taxon>Basidiomycota</taxon>
        <taxon>Agaricomycotina</taxon>
        <taxon>Agaricomycetes</taxon>
        <taxon>Polyporales</taxon>
        <taxon>Grifolaceae</taxon>
        <taxon>Grifola</taxon>
    </lineage>
</organism>
<dbReference type="AlphaFoldDB" id="A0A1C7M4E1"/>
<accession>A0A1C7M4E1</accession>
<proteinExistence type="predicted"/>
<sequence>MTSDAGVWTSVEDEKLSPLVFMALNSEELLLNAADTGVSQIHSTRRRYVKIRAATPFGWLDVFEFTQYVMSLDFYFLFLRVQVPTCANANFGIPQPSSIIIHTITPCFCHSMVIENSTAIWVLGELKKVLRRLLWKITLREDGRTGDTSPSPSQDNRNKNT</sequence>
<reference evidence="1 2" key="1">
    <citation type="submission" date="2016-03" db="EMBL/GenBank/DDBJ databases">
        <title>Whole genome sequencing of Grifola frondosa 9006-11.</title>
        <authorList>
            <person name="Min B."/>
            <person name="Park H."/>
            <person name="Kim J.-G."/>
            <person name="Cho H."/>
            <person name="Oh Y.-L."/>
            <person name="Kong W.-S."/>
            <person name="Choi I.-G."/>
        </authorList>
    </citation>
    <scope>NUCLEOTIDE SEQUENCE [LARGE SCALE GENOMIC DNA]</scope>
    <source>
        <strain evidence="1 2">9006-11</strain>
    </source>
</reference>
<protein>
    <submittedName>
        <fullName evidence="1">Uncharacterized protein</fullName>
    </submittedName>
</protein>
<comment type="caution">
    <text evidence="1">The sequence shown here is derived from an EMBL/GenBank/DDBJ whole genome shotgun (WGS) entry which is preliminary data.</text>
</comment>
<keyword evidence="2" id="KW-1185">Reference proteome</keyword>
<evidence type="ECO:0000313" key="2">
    <source>
        <dbReference type="Proteomes" id="UP000092993"/>
    </source>
</evidence>